<dbReference type="SFLD" id="SFLDG01140">
    <property type="entry name" value="C2.B:_Phosphomannomutase_and_P"/>
    <property type="match status" value="1"/>
</dbReference>
<dbReference type="SUPFAM" id="SSF56784">
    <property type="entry name" value="HAD-like"/>
    <property type="match status" value="1"/>
</dbReference>
<accession>A0ABT6EVW4</accession>
<evidence type="ECO:0000256" key="1">
    <source>
        <dbReference type="ARBA" id="ARBA00001946"/>
    </source>
</evidence>
<dbReference type="PANTHER" id="PTHR47267:SF4">
    <property type="entry name" value="PYRIDOXAL PHOSPHATE PHOSPHATASE YIGL"/>
    <property type="match status" value="1"/>
</dbReference>
<dbReference type="SFLD" id="SFLDS00003">
    <property type="entry name" value="Haloacid_Dehalogenase"/>
    <property type="match status" value="1"/>
</dbReference>
<comment type="cofactor">
    <cofactor evidence="1">
        <name>Mg(2+)</name>
        <dbReference type="ChEBI" id="CHEBI:18420"/>
    </cofactor>
</comment>
<organism evidence="6 7">
    <name type="scientific">Exercitatus varius</name>
    <dbReference type="NCBI Taxonomy" id="67857"/>
    <lineage>
        <taxon>Bacteria</taxon>
        <taxon>Pseudomonadati</taxon>
        <taxon>Pseudomonadota</taxon>
        <taxon>Gammaproteobacteria</taxon>
        <taxon>Pasteurellales</taxon>
        <taxon>Pasteurellaceae</taxon>
        <taxon>Exercitatus</taxon>
    </lineage>
</organism>
<dbReference type="CDD" id="cd07516">
    <property type="entry name" value="HAD_Pase"/>
    <property type="match status" value="1"/>
</dbReference>
<comment type="similarity">
    <text evidence="5">Belongs to the HAD-like hydrolase superfamily. Cof family.</text>
</comment>
<dbReference type="Gene3D" id="3.30.1240.10">
    <property type="match status" value="1"/>
</dbReference>
<dbReference type="PROSITE" id="PS01229">
    <property type="entry name" value="COF_2"/>
    <property type="match status" value="1"/>
</dbReference>
<dbReference type="InterPro" id="IPR000150">
    <property type="entry name" value="Cof"/>
</dbReference>
<dbReference type="NCBIfam" id="TIGR00099">
    <property type="entry name" value="Cof-subfamily"/>
    <property type="match status" value="1"/>
</dbReference>
<reference evidence="6 7" key="1">
    <citation type="submission" date="2023-03" db="EMBL/GenBank/DDBJ databases">
        <title>Classification of Bisgaard taxon 6 and taxon 10 as Exercitatus varius gen. nov., spec. nov.</title>
        <authorList>
            <person name="Christensen H."/>
        </authorList>
    </citation>
    <scope>NUCLEOTIDE SEQUENCE [LARGE SCALE GENOMIC DNA]</scope>
    <source>
        <strain evidence="6 7">23350_01</strain>
    </source>
</reference>
<dbReference type="GeneID" id="93226759"/>
<dbReference type="PANTHER" id="PTHR47267">
    <property type="match status" value="1"/>
</dbReference>
<comment type="caution">
    <text evidence="6">The sequence shown here is derived from an EMBL/GenBank/DDBJ whole genome shotgun (WGS) entry which is preliminary data.</text>
</comment>
<evidence type="ECO:0000256" key="4">
    <source>
        <dbReference type="ARBA" id="ARBA00022842"/>
    </source>
</evidence>
<dbReference type="EMBL" id="JARQTX010000015">
    <property type="protein sequence ID" value="MDG2946860.1"/>
    <property type="molecule type" value="Genomic_DNA"/>
</dbReference>
<dbReference type="Pfam" id="PF08282">
    <property type="entry name" value="Hydrolase_3"/>
    <property type="match status" value="1"/>
</dbReference>
<dbReference type="InterPro" id="IPR023214">
    <property type="entry name" value="HAD_sf"/>
</dbReference>
<evidence type="ECO:0000313" key="7">
    <source>
        <dbReference type="Proteomes" id="UP001216057"/>
    </source>
</evidence>
<keyword evidence="4" id="KW-0460">Magnesium</keyword>
<sequence>MKKFPFRTFVSDMDGTLLNAHHVVGDFTRSTLKKLDERGIDIILATGRGYADVSSILNSMEIENAAMVTSNGAEVHDLKGNLIYSNYLPEELAFDIMQESFNPKNVCLNSYQGDEWFINVDLPALMKYHKESGFSYQVVDFAAHHGRRTQKVFFIGRSLEDLLPLEKQLREKYGEYTSIMYSTPQCLEVMNKNVSKATALSALVEQRDYDLTDCIAFGDGMNDIEMLTEVGKGCVMGNADARMVEKVPHLERIGFNKDEAVASYARAVFGIY</sequence>
<dbReference type="InterPro" id="IPR006379">
    <property type="entry name" value="HAD-SF_hydro_IIB"/>
</dbReference>
<keyword evidence="2" id="KW-0479">Metal-binding</keyword>
<evidence type="ECO:0000256" key="2">
    <source>
        <dbReference type="ARBA" id="ARBA00022723"/>
    </source>
</evidence>
<dbReference type="GO" id="GO:0016787">
    <property type="term" value="F:hydrolase activity"/>
    <property type="evidence" value="ECO:0007669"/>
    <property type="project" value="UniProtKB-KW"/>
</dbReference>
<protein>
    <submittedName>
        <fullName evidence="6">Cof-type HAD-IIB family hydrolase</fullName>
    </submittedName>
</protein>
<dbReference type="Gene3D" id="3.40.50.1000">
    <property type="entry name" value="HAD superfamily/HAD-like"/>
    <property type="match status" value="1"/>
</dbReference>
<name>A0ABT6EVW4_9PAST</name>
<dbReference type="Proteomes" id="UP001216057">
    <property type="component" value="Unassembled WGS sequence"/>
</dbReference>
<gene>
    <name evidence="6" type="ORF">P7M32_10565</name>
</gene>
<dbReference type="RefSeq" id="WP_317483078.1">
    <property type="nucleotide sequence ID" value="NZ_JARQTO010000005.1"/>
</dbReference>
<keyword evidence="3 6" id="KW-0378">Hydrolase</keyword>
<dbReference type="NCBIfam" id="TIGR01484">
    <property type="entry name" value="HAD-SF-IIB"/>
    <property type="match status" value="1"/>
</dbReference>
<dbReference type="InterPro" id="IPR036412">
    <property type="entry name" value="HAD-like_sf"/>
</dbReference>
<proteinExistence type="inferred from homology"/>
<evidence type="ECO:0000256" key="3">
    <source>
        <dbReference type="ARBA" id="ARBA00022801"/>
    </source>
</evidence>
<evidence type="ECO:0000313" key="6">
    <source>
        <dbReference type="EMBL" id="MDG2946860.1"/>
    </source>
</evidence>
<evidence type="ECO:0000256" key="5">
    <source>
        <dbReference type="ARBA" id="ARBA00034778"/>
    </source>
</evidence>
<keyword evidence="7" id="KW-1185">Reference proteome</keyword>